<organism evidence="8 9">
    <name type="scientific">Blepharisma stoltei</name>
    <dbReference type="NCBI Taxonomy" id="1481888"/>
    <lineage>
        <taxon>Eukaryota</taxon>
        <taxon>Sar</taxon>
        <taxon>Alveolata</taxon>
        <taxon>Ciliophora</taxon>
        <taxon>Postciliodesmatophora</taxon>
        <taxon>Heterotrichea</taxon>
        <taxon>Heterotrichida</taxon>
        <taxon>Blepharismidae</taxon>
        <taxon>Blepharisma</taxon>
    </lineage>
</organism>
<dbReference type="PROSITE" id="PS51270">
    <property type="entry name" value="ZF_CTCHY"/>
    <property type="match status" value="1"/>
</dbReference>
<dbReference type="PROSITE" id="PS50089">
    <property type="entry name" value="ZF_RING_2"/>
    <property type="match status" value="1"/>
</dbReference>
<evidence type="ECO:0000256" key="2">
    <source>
        <dbReference type="ARBA" id="ARBA00022771"/>
    </source>
</evidence>
<dbReference type="SUPFAM" id="SSF161219">
    <property type="entry name" value="CHY zinc finger-like"/>
    <property type="match status" value="1"/>
</dbReference>
<dbReference type="InterPro" id="IPR039512">
    <property type="entry name" value="RCHY1_zinc-ribbon"/>
</dbReference>
<dbReference type="Gene3D" id="3.30.40.10">
    <property type="entry name" value="Zinc/RING finger domain, C3HC4 (zinc finger)"/>
    <property type="match status" value="1"/>
</dbReference>
<dbReference type="GO" id="GO:0005634">
    <property type="term" value="C:nucleus"/>
    <property type="evidence" value="ECO:0007669"/>
    <property type="project" value="TreeGrafter"/>
</dbReference>
<dbReference type="GO" id="GO:0016567">
    <property type="term" value="P:protein ubiquitination"/>
    <property type="evidence" value="ECO:0007669"/>
    <property type="project" value="TreeGrafter"/>
</dbReference>
<dbReference type="InterPro" id="IPR013083">
    <property type="entry name" value="Znf_RING/FYVE/PHD"/>
</dbReference>
<comment type="caution">
    <text evidence="8">The sequence shown here is derived from an EMBL/GenBank/DDBJ whole genome shotgun (WGS) entry which is preliminary data.</text>
</comment>
<dbReference type="Pfam" id="PF13639">
    <property type="entry name" value="zf-RING_2"/>
    <property type="match status" value="1"/>
</dbReference>
<dbReference type="Gene3D" id="2.20.28.10">
    <property type="match status" value="1"/>
</dbReference>
<keyword evidence="1" id="KW-0479">Metal-binding</keyword>
<dbReference type="InterPro" id="IPR001841">
    <property type="entry name" value="Znf_RING"/>
</dbReference>
<evidence type="ECO:0000256" key="3">
    <source>
        <dbReference type="ARBA" id="ARBA00022833"/>
    </source>
</evidence>
<dbReference type="InterPro" id="IPR037274">
    <property type="entry name" value="Znf_CHY_sf"/>
</dbReference>
<gene>
    <name evidence="8" type="ORF">BSTOLATCC_MIC9383</name>
</gene>
<dbReference type="AlphaFoldDB" id="A0AAU9IYZ0"/>
<dbReference type="SUPFAM" id="SSF57850">
    <property type="entry name" value="RING/U-box"/>
    <property type="match status" value="1"/>
</dbReference>
<dbReference type="GO" id="GO:0061630">
    <property type="term" value="F:ubiquitin protein ligase activity"/>
    <property type="evidence" value="ECO:0007669"/>
    <property type="project" value="TreeGrafter"/>
</dbReference>
<dbReference type="CDD" id="cd16464">
    <property type="entry name" value="RING-H2_Pirh2-like"/>
    <property type="match status" value="1"/>
</dbReference>
<dbReference type="SMART" id="SM00184">
    <property type="entry name" value="RING"/>
    <property type="match status" value="1"/>
</dbReference>
<reference evidence="8" key="1">
    <citation type="submission" date="2021-09" db="EMBL/GenBank/DDBJ databases">
        <authorList>
            <consortium name="AG Swart"/>
            <person name="Singh M."/>
            <person name="Singh A."/>
            <person name="Seah K."/>
            <person name="Emmerich C."/>
        </authorList>
    </citation>
    <scope>NUCLEOTIDE SEQUENCE</scope>
    <source>
        <strain evidence="8">ATCC30299</strain>
    </source>
</reference>
<feature type="domain" description="CTCHY-type" evidence="7">
    <location>
        <begin position="75"/>
        <end position="139"/>
    </location>
</feature>
<evidence type="ECO:0000259" key="5">
    <source>
        <dbReference type="PROSITE" id="PS50089"/>
    </source>
</evidence>
<protein>
    <submittedName>
        <fullName evidence="8">Uncharacterized protein</fullName>
    </submittedName>
</protein>
<dbReference type="EMBL" id="CAJZBQ010000011">
    <property type="protein sequence ID" value="CAG9313569.1"/>
    <property type="molecule type" value="Genomic_DNA"/>
</dbReference>
<dbReference type="Pfam" id="PF14599">
    <property type="entry name" value="zinc_ribbon_6"/>
    <property type="match status" value="1"/>
</dbReference>
<evidence type="ECO:0000313" key="9">
    <source>
        <dbReference type="Proteomes" id="UP001162131"/>
    </source>
</evidence>
<dbReference type="SUPFAM" id="SSF161245">
    <property type="entry name" value="Zinc hairpin stack"/>
    <property type="match status" value="1"/>
</dbReference>
<feature type="domain" description="CHY-type" evidence="6">
    <location>
        <begin position="1"/>
        <end position="73"/>
    </location>
</feature>
<dbReference type="Proteomes" id="UP001162131">
    <property type="component" value="Unassembled WGS sequence"/>
</dbReference>
<dbReference type="PROSITE" id="PS51266">
    <property type="entry name" value="ZF_CHY"/>
    <property type="match status" value="1"/>
</dbReference>
<evidence type="ECO:0000313" key="8">
    <source>
        <dbReference type="EMBL" id="CAG9313569.1"/>
    </source>
</evidence>
<dbReference type="PANTHER" id="PTHR21319">
    <property type="entry name" value="RING FINGER AND CHY ZINC FINGER DOMAIN-CONTAINING PROTEIN 1"/>
    <property type="match status" value="1"/>
</dbReference>
<dbReference type="InterPro" id="IPR008913">
    <property type="entry name" value="Znf_CHY"/>
</dbReference>
<name>A0AAU9IYZ0_9CILI</name>
<accession>A0AAU9IYZ0</accession>
<dbReference type="InterPro" id="IPR017921">
    <property type="entry name" value="Znf_CTCHY"/>
</dbReference>
<keyword evidence="3" id="KW-0862">Zinc</keyword>
<evidence type="ECO:0000256" key="1">
    <source>
        <dbReference type="ARBA" id="ARBA00022723"/>
    </source>
</evidence>
<keyword evidence="2 4" id="KW-0863">Zinc-finger</keyword>
<evidence type="ECO:0000259" key="6">
    <source>
        <dbReference type="PROSITE" id="PS51266"/>
    </source>
</evidence>
<feature type="domain" description="RING-type" evidence="5">
    <location>
        <begin position="140"/>
        <end position="183"/>
    </location>
</feature>
<dbReference type="InterPro" id="IPR037275">
    <property type="entry name" value="Znf_CTCHY_sf"/>
</dbReference>
<dbReference type="GO" id="GO:0008270">
    <property type="term" value="F:zinc ion binding"/>
    <property type="evidence" value="ECO:0007669"/>
    <property type="project" value="UniProtKB-KW"/>
</dbReference>
<dbReference type="Pfam" id="PF05495">
    <property type="entry name" value="zf-CHY"/>
    <property type="match status" value="1"/>
</dbReference>
<proteinExistence type="predicted"/>
<dbReference type="GO" id="GO:0006511">
    <property type="term" value="P:ubiquitin-dependent protein catabolic process"/>
    <property type="evidence" value="ECO:0007669"/>
    <property type="project" value="TreeGrafter"/>
</dbReference>
<keyword evidence="9" id="KW-1185">Reference proteome</keyword>
<evidence type="ECO:0000256" key="4">
    <source>
        <dbReference type="PROSITE-ProRule" id="PRU00601"/>
    </source>
</evidence>
<sequence>MEPCTHYDRGCDLLAPCCNEFYPCRFCHDKVKYEEEKDIKKSHKLVRNEVQSVRCRSCQNVQTAIQNCESCGACLGAYFCSTCKLYDNNLEKHIYHCEKCGICRIGPQESFWHCDNCEACLAIATRESHRCRQGVLKANCAICQEDMFTSRTPATELRCGHWIHNKCMKEMYKHGHFACPICNKSTQDLTEYYQEIDKQIEATPMPEEYKNIECNILCNDCLEKSTILFHFYGLKCKECGSYNTSRI</sequence>
<evidence type="ECO:0000259" key="7">
    <source>
        <dbReference type="PROSITE" id="PS51270"/>
    </source>
</evidence>